<name>K2JXC9_9GAMM</name>
<dbReference type="EMBL" id="AMRI01000010">
    <property type="protein sequence ID" value="EKE74964.1"/>
    <property type="molecule type" value="Genomic_DNA"/>
</dbReference>
<protein>
    <submittedName>
        <fullName evidence="2">Uncharacterized protein</fullName>
    </submittedName>
</protein>
<accession>K2JXC9</accession>
<proteinExistence type="predicted"/>
<evidence type="ECO:0000313" key="2">
    <source>
        <dbReference type="EMBL" id="EKE74964.1"/>
    </source>
</evidence>
<evidence type="ECO:0000256" key="1">
    <source>
        <dbReference type="SAM" id="Phobius"/>
    </source>
</evidence>
<dbReference type="AlphaFoldDB" id="K2JXC9"/>
<evidence type="ECO:0000313" key="3">
    <source>
        <dbReference type="Proteomes" id="UP000006755"/>
    </source>
</evidence>
<keyword evidence="1" id="KW-0472">Membrane</keyword>
<keyword evidence="1" id="KW-0812">Transmembrane</keyword>
<keyword evidence="1" id="KW-1133">Transmembrane helix</keyword>
<feature type="transmembrane region" description="Helical" evidence="1">
    <location>
        <begin position="7"/>
        <end position="27"/>
    </location>
</feature>
<sequence>MGYVMEGFWTGAVKYCGIAAVAGFVGWKVYPQMIGSPYLKNLTHTELFALLALIVIVVFGLCLVLVNAGTKRGPGNNTVTITESTVHGDVQAGNNTTPDNK</sequence>
<feature type="transmembrane region" description="Helical" evidence="1">
    <location>
        <begin position="47"/>
        <end position="66"/>
    </location>
</feature>
<comment type="caution">
    <text evidence="2">The sequence shown here is derived from an EMBL/GenBank/DDBJ whole genome shotgun (WGS) entry which is preliminary data.</text>
</comment>
<dbReference type="Proteomes" id="UP000006755">
    <property type="component" value="Unassembled WGS sequence"/>
</dbReference>
<gene>
    <name evidence="2" type="ORF">B3C1_08751</name>
</gene>
<keyword evidence="3" id="KW-1185">Reference proteome</keyword>
<reference evidence="2 3" key="1">
    <citation type="journal article" date="2012" name="J. Bacteriol.">
        <title>Genome Sequence of Gallaecimonas xiamenensis Type Strain 3-C-1.</title>
        <authorList>
            <person name="Lai Q."/>
            <person name="Wang L."/>
            <person name="Wang W."/>
            <person name="Shao Z."/>
        </authorList>
    </citation>
    <scope>NUCLEOTIDE SEQUENCE [LARGE SCALE GENOMIC DNA]</scope>
    <source>
        <strain evidence="2 3">3-C-1</strain>
    </source>
</reference>
<organism evidence="2 3">
    <name type="scientific">Gallaecimonas xiamenensis 3-C-1</name>
    <dbReference type="NCBI Taxonomy" id="745411"/>
    <lineage>
        <taxon>Bacteria</taxon>
        <taxon>Pseudomonadati</taxon>
        <taxon>Pseudomonadota</taxon>
        <taxon>Gammaproteobacteria</taxon>
        <taxon>Enterobacterales</taxon>
        <taxon>Gallaecimonadaceae</taxon>
        <taxon>Gallaecimonas</taxon>
    </lineage>
</organism>
<dbReference type="STRING" id="745411.B3C1_08751"/>